<feature type="compositionally biased region" description="Acidic residues" evidence="6">
    <location>
        <begin position="31"/>
        <end position="80"/>
    </location>
</feature>
<keyword evidence="4" id="KW-0472">Membrane</keyword>
<dbReference type="Proteomes" id="UP001169823">
    <property type="component" value="Unassembled WGS sequence"/>
</dbReference>
<accession>A0AAW7XR41</accession>
<comment type="caution">
    <text evidence="7">The sequence shown here is derived from an EMBL/GenBank/DDBJ whole genome shotgun (WGS) entry which is preliminary data.</text>
</comment>
<dbReference type="Pfam" id="PF09731">
    <property type="entry name" value="Mitofilin"/>
    <property type="match status" value="1"/>
</dbReference>
<reference evidence="7" key="1">
    <citation type="submission" date="2023-07" db="EMBL/GenBank/DDBJ databases">
        <title>Genome content predicts the carbon catabolic preferences of heterotrophic bacteria.</title>
        <authorList>
            <person name="Gralka M."/>
        </authorList>
    </citation>
    <scope>NUCLEOTIDE SEQUENCE</scope>
    <source>
        <strain evidence="7">I2M02</strain>
    </source>
</reference>
<evidence type="ECO:0000256" key="5">
    <source>
        <dbReference type="SAM" id="Coils"/>
    </source>
</evidence>
<dbReference type="GO" id="GO:0016020">
    <property type="term" value="C:membrane"/>
    <property type="evidence" value="ECO:0007669"/>
    <property type="project" value="UniProtKB-SubCell"/>
</dbReference>
<keyword evidence="2" id="KW-0812">Transmembrane</keyword>
<sequence>MSVETENTQAQDVAAEEEAVTPEPDLTSPEATEDSAETPEVSDDETPSAETDADDNDAPAPEETEAEAVEEAVEPAEPEAPETSPVTQPVTQVVKRGGFVPMVLGGVVCVALGYAGAQFLKPEGWPFPGANTQELEQKITALEGQLAEIKSATEGSAAAQTAALGDLRSEFETKFATRDDIAKLDEIAEQIAGFEARMTEIEARPVAEAIVSPEATAAYERQLAQMQDLLDSEIARLEEAKEQAVAEETAARIATAKSRLQTRVDAGEPFDSVLSEFGEDIPEALKLAAEGGIPSVSALQESYSDAARAALVASSRAAYEAGEQNWFQTALQTQIGLRSTTPKEGDDADAVLSRAEQSVRDGLFAEAIATLDLLPDAGKAEMQDWIAQAQKRVDVMIALDEFLGR</sequence>
<keyword evidence="5" id="KW-0175">Coiled coil</keyword>
<dbReference type="AlphaFoldDB" id="A0AAW7XR41"/>
<comment type="subcellular location">
    <subcellularLocation>
        <location evidence="1">Membrane</location>
    </subcellularLocation>
</comment>
<organism evidence="7 8">
    <name type="scientific">Celeribacter halophilus</name>
    <dbReference type="NCBI Taxonomy" id="576117"/>
    <lineage>
        <taxon>Bacteria</taxon>
        <taxon>Pseudomonadati</taxon>
        <taxon>Pseudomonadota</taxon>
        <taxon>Alphaproteobacteria</taxon>
        <taxon>Rhodobacterales</taxon>
        <taxon>Roseobacteraceae</taxon>
        <taxon>Celeribacter</taxon>
    </lineage>
</organism>
<feature type="region of interest" description="Disordered" evidence="6">
    <location>
        <begin position="1"/>
        <end position="89"/>
    </location>
</feature>
<evidence type="ECO:0000256" key="3">
    <source>
        <dbReference type="ARBA" id="ARBA00022989"/>
    </source>
</evidence>
<evidence type="ECO:0000256" key="1">
    <source>
        <dbReference type="ARBA" id="ARBA00004370"/>
    </source>
</evidence>
<dbReference type="RefSeq" id="WP_303482572.1">
    <property type="nucleotide sequence ID" value="NZ_JAUOPJ010000005.1"/>
</dbReference>
<keyword evidence="3" id="KW-1133">Transmembrane helix</keyword>
<dbReference type="InterPro" id="IPR019133">
    <property type="entry name" value="MIC60"/>
</dbReference>
<evidence type="ECO:0000256" key="4">
    <source>
        <dbReference type="ARBA" id="ARBA00023136"/>
    </source>
</evidence>
<feature type="compositionally biased region" description="Polar residues" evidence="6">
    <location>
        <begin position="1"/>
        <end position="11"/>
    </location>
</feature>
<evidence type="ECO:0000256" key="6">
    <source>
        <dbReference type="SAM" id="MobiDB-lite"/>
    </source>
</evidence>
<gene>
    <name evidence="7" type="ORF">Q4494_07395</name>
</gene>
<feature type="coiled-coil region" evidence="5">
    <location>
        <begin position="184"/>
        <end position="257"/>
    </location>
</feature>
<evidence type="ECO:0000313" key="8">
    <source>
        <dbReference type="Proteomes" id="UP001169823"/>
    </source>
</evidence>
<name>A0AAW7XR41_9RHOB</name>
<protein>
    <submittedName>
        <fullName evidence="7">Mitofilin family membrane protein</fullName>
    </submittedName>
</protein>
<evidence type="ECO:0000256" key="2">
    <source>
        <dbReference type="ARBA" id="ARBA00022692"/>
    </source>
</evidence>
<evidence type="ECO:0000313" key="7">
    <source>
        <dbReference type="EMBL" id="MDO6456896.1"/>
    </source>
</evidence>
<proteinExistence type="predicted"/>
<dbReference type="EMBL" id="JAUOPJ010000005">
    <property type="protein sequence ID" value="MDO6456896.1"/>
    <property type="molecule type" value="Genomic_DNA"/>
</dbReference>